<dbReference type="AlphaFoldDB" id="A0A9Q1CCN5"/>
<feature type="region of interest" description="Disordered" evidence="10">
    <location>
        <begin position="472"/>
        <end position="496"/>
    </location>
</feature>
<evidence type="ECO:0000256" key="2">
    <source>
        <dbReference type="ARBA" id="ARBA00004371"/>
    </source>
</evidence>
<dbReference type="InterPro" id="IPR011992">
    <property type="entry name" value="EF-hand-dom_pair"/>
</dbReference>
<name>A0A9Q1CCN5_HOLLE</name>
<dbReference type="GO" id="GO:0006979">
    <property type="term" value="P:response to oxidative stress"/>
    <property type="evidence" value="ECO:0007669"/>
    <property type="project" value="TreeGrafter"/>
</dbReference>
<comment type="caution">
    <text evidence="12">The sequence shown here is derived from an EMBL/GenBank/DDBJ whole genome shotgun (WGS) entry which is preliminary data.</text>
</comment>
<dbReference type="GO" id="GO:0031929">
    <property type="term" value="P:TOR signaling"/>
    <property type="evidence" value="ECO:0007669"/>
    <property type="project" value="TreeGrafter"/>
</dbReference>
<dbReference type="GO" id="GO:0005764">
    <property type="term" value="C:lysosome"/>
    <property type="evidence" value="ECO:0007669"/>
    <property type="project" value="UniProtKB-SubCell"/>
</dbReference>
<dbReference type="Pfam" id="PF07534">
    <property type="entry name" value="TLD"/>
    <property type="match status" value="1"/>
</dbReference>
<evidence type="ECO:0000256" key="6">
    <source>
        <dbReference type="ARBA" id="ARBA00023228"/>
    </source>
</evidence>
<dbReference type="InterPro" id="IPR006571">
    <property type="entry name" value="TLDc_dom"/>
</dbReference>
<feature type="compositionally biased region" description="Basic and acidic residues" evidence="10">
    <location>
        <begin position="472"/>
        <end position="484"/>
    </location>
</feature>
<gene>
    <name evidence="12" type="ORF">HOLleu_13297</name>
</gene>
<dbReference type="SMART" id="SM00584">
    <property type="entry name" value="TLDc"/>
    <property type="match status" value="1"/>
</dbReference>
<keyword evidence="4" id="KW-0963">Cytoplasm</keyword>
<sequence length="496" mass="55335">MGASGSRESDGISGGLKAEYQSSLKLFNKNERSELEKSFDAICARDIQTAGGISSTTSHKYKGFTLTHLQKFIGSKLPLEITKRLFNQMWLHQGAFKQPEDAFVSKEAFIVTLGKAIKGTPEEQSHIIVYLSTDKDASKGIARSDMRKLVSDLLKSYEDLLEEQVEHKRGWRLSCTDDDNQRFINYIMREITEESSTDDTSLLTEAEVQSWLHHTAMFQLLLTHVLFLCFSQAKPEPLPETSDSTVDFSLSQPSLIPVCQDIPWDKTTSLLDIPSLVLLNRHLPHQLRLQWRFLYSSAMHGASFATFLSHIRDKGPMVILVKDSGGHIFGSFVSESVDLGPSFTGAAQCFLFQLSPNLGIYESSGKNENYAYLNIDQQTLPNGLGMGGQLYHFGFWLSQDFGKGHSKGTPKCTTFDSPQLSSNEEFEFDVLEVWALGPPAQVEKVDPDAEEGISESILDKDPEAQAILELAGKERKSEGLREQEADIPEVHSLPPM</sequence>
<keyword evidence="5" id="KW-0472">Membrane</keyword>
<accession>A0A9Q1CCN5</accession>
<evidence type="ECO:0000313" key="13">
    <source>
        <dbReference type="Proteomes" id="UP001152320"/>
    </source>
</evidence>
<evidence type="ECO:0000256" key="3">
    <source>
        <dbReference type="ARBA" id="ARBA00004496"/>
    </source>
</evidence>
<dbReference type="GO" id="GO:0016020">
    <property type="term" value="C:membrane"/>
    <property type="evidence" value="ECO:0007669"/>
    <property type="project" value="UniProtKB-SubCell"/>
</dbReference>
<dbReference type="PANTHER" id="PTHR23354">
    <property type="entry name" value="NUCLEOLAR PROTEIN 7/ESTROGEN RECEPTOR COACTIVATOR-RELATED"/>
    <property type="match status" value="1"/>
</dbReference>
<evidence type="ECO:0000256" key="10">
    <source>
        <dbReference type="SAM" id="MobiDB-lite"/>
    </source>
</evidence>
<proteinExistence type="predicted"/>
<evidence type="ECO:0000259" key="11">
    <source>
        <dbReference type="PROSITE" id="PS51886"/>
    </source>
</evidence>
<reference evidence="12" key="1">
    <citation type="submission" date="2021-10" db="EMBL/GenBank/DDBJ databases">
        <title>Tropical sea cucumber genome reveals ecological adaptation and Cuvierian tubules defense mechanism.</title>
        <authorList>
            <person name="Chen T."/>
        </authorList>
    </citation>
    <scope>NUCLEOTIDE SEQUENCE</scope>
    <source>
        <strain evidence="12">Nanhai2018</strain>
        <tissue evidence="12">Muscle</tissue>
    </source>
</reference>
<evidence type="ECO:0000256" key="9">
    <source>
        <dbReference type="ARBA" id="ARBA00042134"/>
    </source>
</evidence>
<dbReference type="EMBL" id="JAIZAY010000005">
    <property type="protein sequence ID" value="KAJ8042278.1"/>
    <property type="molecule type" value="Genomic_DNA"/>
</dbReference>
<evidence type="ECO:0000256" key="1">
    <source>
        <dbReference type="ARBA" id="ARBA00004370"/>
    </source>
</evidence>
<protein>
    <recommendedName>
        <fullName evidence="7">MTOR-associated protein MEAK7</fullName>
    </recommendedName>
    <alternativeName>
        <fullName evidence="9">TBC/LysM-associated domain-containing protein 1</fullName>
    </alternativeName>
    <alternativeName>
        <fullName evidence="8">TLD domain-containing protein 1</fullName>
    </alternativeName>
</protein>
<dbReference type="PANTHER" id="PTHR23354:SF131">
    <property type="entry name" value="MTOR-ASSOCIATED PROTEIN MEAK7"/>
    <property type="match status" value="1"/>
</dbReference>
<evidence type="ECO:0000256" key="8">
    <source>
        <dbReference type="ARBA" id="ARBA00041780"/>
    </source>
</evidence>
<dbReference type="SUPFAM" id="SSF47473">
    <property type="entry name" value="EF-hand"/>
    <property type="match status" value="1"/>
</dbReference>
<evidence type="ECO:0000256" key="7">
    <source>
        <dbReference type="ARBA" id="ARBA00039594"/>
    </source>
</evidence>
<keyword evidence="6" id="KW-0458">Lysosome</keyword>
<feature type="domain" description="TLDc" evidence="11">
    <location>
        <begin position="269"/>
        <end position="437"/>
    </location>
</feature>
<dbReference type="GO" id="GO:0005634">
    <property type="term" value="C:nucleus"/>
    <property type="evidence" value="ECO:0007669"/>
    <property type="project" value="TreeGrafter"/>
</dbReference>
<evidence type="ECO:0000256" key="4">
    <source>
        <dbReference type="ARBA" id="ARBA00022490"/>
    </source>
</evidence>
<organism evidence="12 13">
    <name type="scientific">Holothuria leucospilota</name>
    <name type="common">Black long sea cucumber</name>
    <name type="synonym">Mertensiothuria leucospilota</name>
    <dbReference type="NCBI Taxonomy" id="206669"/>
    <lineage>
        <taxon>Eukaryota</taxon>
        <taxon>Metazoa</taxon>
        <taxon>Echinodermata</taxon>
        <taxon>Eleutherozoa</taxon>
        <taxon>Echinozoa</taxon>
        <taxon>Holothuroidea</taxon>
        <taxon>Aspidochirotacea</taxon>
        <taxon>Aspidochirotida</taxon>
        <taxon>Holothuriidae</taxon>
        <taxon>Holothuria</taxon>
    </lineage>
</organism>
<dbReference type="OrthoDB" id="289228at2759"/>
<comment type="subcellular location">
    <subcellularLocation>
        <location evidence="3">Cytoplasm</location>
    </subcellularLocation>
    <subcellularLocation>
        <location evidence="2">Lysosome</location>
    </subcellularLocation>
    <subcellularLocation>
        <location evidence="1">Membrane</location>
    </subcellularLocation>
</comment>
<evidence type="ECO:0000313" key="12">
    <source>
        <dbReference type="EMBL" id="KAJ8042278.1"/>
    </source>
</evidence>
<dbReference type="Proteomes" id="UP001152320">
    <property type="component" value="Chromosome 5"/>
</dbReference>
<dbReference type="PROSITE" id="PS51886">
    <property type="entry name" value="TLDC"/>
    <property type="match status" value="1"/>
</dbReference>
<evidence type="ECO:0000256" key="5">
    <source>
        <dbReference type="ARBA" id="ARBA00023136"/>
    </source>
</evidence>
<keyword evidence="13" id="KW-1185">Reference proteome</keyword>